<dbReference type="Pfam" id="PF13561">
    <property type="entry name" value="adh_short_C2"/>
    <property type="match status" value="1"/>
</dbReference>
<dbReference type="InterPro" id="IPR036291">
    <property type="entry name" value="NAD(P)-bd_dom_sf"/>
</dbReference>
<dbReference type="Gene3D" id="3.40.50.720">
    <property type="entry name" value="NAD(P)-binding Rossmann-like Domain"/>
    <property type="match status" value="1"/>
</dbReference>
<dbReference type="EMBL" id="CP089291">
    <property type="protein sequence ID" value="UOF88992.1"/>
    <property type="molecule type" value="Genomic_DNA"/>
</dbReference>
<dbReference type="InterPro" id="IPR002347">
    <property type="entry name" value="SDR_fam"/>
</dbReference>
<evidence type="ECO:0000313" key="3">
    <source>
        <dbReference type="EMBL" id="UOF88992.1"/>
    </source>
</evidence>
<evidence type="ECO:0000313" key="4">
    <source>
        <dbReference type="Proteomes" id="UP000830167"/>
    </source>
</evidence>
<dbReference type="RefSeq" id="WP_347435674.1">
    <property type="nucleotide sequence ID" value="NZ_CP089291.1"/>
</dbReference>
<proteinExistence type="inferred from homology"/>
<protein>
    <submittedName>
        <fullName evidence="3">SDR family oxidoreductase</fullName>
    </submittedName>
</protein>
<comment type="similarity">
    <text evidence="1">Belongs to the short-chain dehydrogenases/reductases (SDR) family.</text>
</comment>
<keyword evidence="2" id="KW-0560">Oxidoreductase</keyword>
<dbReference type="PANTHER" id="PTHR43639:SF1">
    <property type="entry name" value="SHORT-CHAIN DEHYDROGENASE_REDUCTASE FAMILY PROTEIN"/>
    <property type="match status" value="1"/>
</dbReference>
<accession>A0ABY4CEQ2</accession>
<evidence type="ECO:0000256" key="1">
    <source>
        <dbReference type="ARBA" id="ARBA00006484"/>
    </source>
</evidence>
<dbReference type="PRINTS" id="PR00080">
    <property type="entry name" value="SDRFAMILY"/>
</dbReference>
<sequence>MSDKQFIGKRVVITGAAGVIGQWITKAFAKQGASLCISDIRKEELIKLANDPDLAGSDVILHATDLRDPNSINELVELIQVRWRAADIVINNAGIYPSQELIHMTNEEWDEVLDVNLRAPFLLTRELAKVMIQNRIKGSIINMSSGAATTTRIGGGHYSVSKAGLAMLTRAFALELAPYQIRVNAVGPGFAPGSEVSPLSENYIQTMISGIPLGRTSGPDDAPEAILFLCSERASFITGATLPVDGGRSAGNFKLPKSFSEEAGV</sequence>
<dbReference type="InterPro" id="IPR020904">
    <property type="entry name" value="Sc_DH/Rdtase_CS"/>
</dbReference>
<dbReference type="SUPFAM" id="SSF51735">
    <property type="entry name" value="NAD(P)-binding Rossmann-fold domains"/>
    <property type="match status" value="1"/>
</dbReference>
<evidence type="ECO:0000256" key="2">
    <source>
        <dbReference type="ARBA" id="ARBA00023002"/>
    </source>
</evidence>
<dbReference type="PROSITE" id="PS00061">
    <property type="entry name" value="ADH_SHORT"/>
    <property type="match status" value="1"/>
</dbReference>
<name>A0ABY4CEQ2_9BACL</name>
<dbReference type="PANTHER" id="PTHR43639">
    <property type="entry name" value="OXIDOREDUCTASE, SHORT-CHAIN DEHYDROGENASE/REDUCTASE FAMILY (AFU_ORTHOLOGUE AFUA_5G02870)"/>
    <property type="match status" value="1"/>
</dbReference>
<keyword evidence="4" id="KW-1185">Reference proteome</keyword>
<reference evidence="3" key="1">
    <citation type="submission" date="2021-12" db="EMBL/GenBank/DDBJ databases">
        <title>Alicyclobacillaceae gen. nov., sp. nov., isolated from chalcocite enrichment system.</title>
        <authorList>
            <person name="Jiang Z."/>
        </authorList>
    </citation>
    <scope>NUCLEOTIDE SEQUENCE</scope>
    <source>
        <strain evidence="3">MYW30-H2</strain>
    </source>
</reference>
<dbReference type="Proteomes" id="UP000830167">
    <property type="component" value="Chromosome"/>
</dbReference>
<gene>
    <name evidence="3" type="ORF">LSG31_13770</name>
</gene>
<organism evidence="3 4">
    <name type="scientific">Fodinisporobacter ferrooxydans</name>
    <dbReference type="NCBI Taxonomy" id="2901836"/>
    <lineage>
        <taxon>Bacteria</taxon>
        <taxon>Bacillati</taxon>
        <taxon>Bacillota</taxon>
        <taxon>Bacilli</taxon>
        <taxon>Bacillales</taxon>
        <taxon>Alicyclobacillaceae</taxon>
        <taxon>Fodinisporobacter</taxon>
    </lineage>
</organism>
<dbReference type="PRINTS" id="PR00081">
    <property type="entry name" value="GDHRDH"/>
</dbReference>